<feature type="non-terminal residue" evidence="1">
    <location>
        <position position="156"/>
    </location>
</feature>
<dbReference type="AlphaFoldDB" id="A0A5J9TFB1"/>
<comment type="caution">
    <text evidence="1">The sequence shown here is derived from an EMBL/GenBank/DDBJ whole genome shotgun (WGS) entry which is preliminary data.</text>
</comment>
<reference evidence="1 2" key="1">
    <citation type="journal article" date="2019" name="Sci. Rep.">
        <title>A high-quality genome of Eragrostis curvula grass provides insights into Poaceae evolution and supports new strategies to enhance forage quality.</title>
        <authorList>
            <person name="Carballo J."/>
            <person name="Santos B.A.C.M."/>
            <person name="Zappacosta D."/>
            <person name="Garbus I."/>
            <person name="Selva J.P."/>
            <person name="Gallo C.A."/>
            <person name="Diaz A."/>
            <person name="Albertini E."/>
            <person name="Caccamo M."/>
            <person name="Echenique V."/>
        </authorList>
    </citation>
    <scope>NUCLEOTIDE SEQUENCE [LARGE SCALE GENOMIC DNA]</scope>
    <source>
        <strain evidence="2">cv. Victoria</strain>
        <tissue evidence="1">Leaf</tissue>
    </source>
</reference>
<dbReference type="InterPro" id="IPR011989">
    <property type="entry name" value="ARM-like"/>
</dbReference>
<keyword evidence="2" id="KW-1185">Reference proteome</keyword>
<name>A0A5J9TFB1_9POAL</name>
<gene>
    <name evidence="1" type="ORF">EJB05_43190</name>
</gene>
<organism evidence="1 2">
    <name type="scientific">Eragrostis curvula</name>
    <name type="common">weeping love grass</name>
    <dbReference type="NCBI Taxonomy" id="38414"/>
    <lineage>
        <taxon>Eukaryota</taxon>
        <taxon>Viridiplantae</taxon>
        <taxon>Streptophyta</taxon>
        <taxon>Embryophyta</taxon>
        <taxon>Tracheophyta</taxon>
        <taxon>Spermatophyta</taxon>
        <taxon>Magnoliopsida</taxon>
        <taxon>Liliopsida</taxon>
        <taxon>Poales</taxon>
        <taxon>Poaceae</taxon>
        <taxon>PACMAD clade</taxon>
        <taxon>Chloridoideae</taxon>
        <taxon>Eragrostideae</taxon>
        <taxon>Eragrostidinae</taxon>
        <taxon>Eragrostis</taxon>
    </lineage>
</organism>
<proteinExistence type="predicted"/>
<dbReference type="Proteomes" id="UP000324897">
    <property type="component" value="Chromosome 3"/>
</dbReference>
<evidence type="ECO:0000313" key="2">
    <source>
        <dbReference type="Proteomes" id="UP000324897"/>
    </source>
</evidence>
<accession>A0A5J9TFB1</accession>
<protein>
    <submittedName>
        <fullName evidence="1">Uncharacterized protein</fullName>
    </submittedName>
</protein>
<dbReference type="Gramene" id="TVU09698">
    <property type="protein sequence ID" value="TVU09698"/>
    <property type="gene ID" value="EJB05_43190"/>
</dbReference>
<dbReference type="Gene3D" id="1.25.10.10">
    <property type="entry name" value="Leucine-rich Repeat Variant"/>
    <property type="match status" value="1"/>
</dbReference>
<dbReference type="OrthoDB" id="361693at2759"/>
<sequence length="156" mass="18301">MIMLFRPDIFSVLAQQLQSADVLASHRVFMVLFRTLKELSTKRLAVDQKNYAERGMTSMFLRISYLCRSRAILFEYTWNLWKSDVQTILQNLSMLSQRHDIDSILEQSNDLILICDRWLLCLKIVRQLMFSGYASDSRTAQNQYLQLAVVLRRKSG</sequence>
<dbReference type="EMBL" id="RWGY01000039">
    <property type="protein sequence ID" value="TVU09698.1"/>
    <property type="molecule type" value="Genomic_DNA"/>
</dbReference>
<evidence type="ECO:0000313" key="1">
    <source>
        <dbReference type="EMBL" id="TVU09698.1"/>
    </source>
</evidence>
<feature type="non-terminal residue" evidence="1">
    <location>
        <position position="1"/>
    </location>
</feature>